<dbReference type="InterPro" id="IPR046496">
    <property type="entry name" value="DUF6589"/>
</dbReference>
<organism evidence="3 4">
    <name type="scientific">Puccinia graminis f. sp. tritici</name>
    <dbReference type="NCBI Taxonomy" id="56615"/>
    <lineage>
        <taxon>Eukaryota</taxon>
        <taxon>Fungi</taxon>
        <taxon>Dikarya</taxon>
        <taxon>Basidiomycota</taxon>
        <taxon>Pucciniomycotina</taxon>
        <taxon>Pucciniomycetes</taxon>
        <taxon>Pucciniales</taxon>
        <taxon>Pucciniaceae</taxon>
        <taxon>Puccinia</taxon>
    </lineage>
</organism>
<feature type="compositionally biased region" description="Acidic residues" evidence="1">
    <location>
        <begin position="171"/>
        <end position="186"/>
    </location>
</feature>
<feature type="region of interest" description="Disordered" evidence="1">
    <location>
        <begin position="154"/>
        <end position="205"/>
    </location>
</feature>
<dbReference type="Proteomes" id="UP000324748">
    <property type="component" value="Unassembled WGS sequence"/>
</dbReference>
<feature type="compositionally biased region" description="Basic residues" evidence="1">
    <location>
        <begin position="193"/>
        <end position="205"/>
    </location>
</feature>
<name>A0A5B0P2M6_PUCGR</name>
<evidence type="ECO:0000313" key="4">
    <source>
        <dbReference type="Proteomes" id="UP000324748"/>
    </source>
</evidence>
<keyword evidence="4" id="KW-1185">Reference proteome</keyword>
<accession>A0A5B0P2M6</accession>
<comment type="caution">
    <text evidence="3">The sequence shown here is derived from an EMBL/GenBank/DDBJ whole genome shotgun (WGS) entry which is preliminary data.</text>
</comment>
<evidence type="ECO:0000259" key="2">
    <source>
        <dbReference type="Pfam" id="PF20231"/>
    </source>
</evidence>
<dbReference type="EMBL" id="VSWC01000079">
    <property type="protein sequence ID" value="KAA1094299.1"/>
    <property type="molecule type" value="Genomic_DNA"/>
</dbReference>
<evidence type="ECO:0000313" key="3">
    <source>
        <dbReference type="EMBL" id="KAA1094299.1"/>
    </source>
</evidence>
<sequence>MQVPSTRAPRVPMKEKLDSICALISKLNLTLKSFLVAFLEEDQDSMAFKRRMWGSTDRWDSTVGLILAIKRLTHRHLEGRGLWEEFILSQAIEIVSSEKPRSGVAPNGSYYTSATLTEGFFSKEQITARHEELTRRMPFLYNLLCAKIQGNKGEPVGMGPTAGKADPVEDRSDDEEMADSSDEMPDFDGTLLHRPRDRSSRRSNRVKTMARTICAMVAFGGNRRHNGFQLCNSLIFLAAGVTERVSSYLNHIGISSSRRTAHAALASLGKEAEAKLKARFKLDISPLVAPILCYDNLDFQEKVHMKSLGHTGQMFHGTWGYIHSIPPSISSKLDPLELTIEALKNALHSGTQLKIRPDMFTPTLKSTNHFEKTLKSQITRVILRYLATPGDTRVKLPKDPPEVHPILPEDPDISMLKLMVASDNSADGVGDVFTGVIQQSGLTPSEFHS</sequence>
<feature type="domain" description="DUF6589" evidence="2">
    <location>
        <begin position="356"/>
        <end position="447"/>
    </location>
</feature>
<evidence type="ECO:0000256" key="1">
    <source>
        <dbReference type="SAM" id="MobiDB-lite"/>
    </source>
</evidence>
<dbReference type="AlphaFoldDB" id="A0A5B0P2M6"/>
<reference evidence="3 4" key="1">
    <citation type="submission" date="2019-05" db="EMBL/GenBank/DDBJ databases">
        <title>Emergence of the Ug99 lineage of the wheat stem rust pathogen through somatic hybridization.</title>
        <authorList>
            <person name="Li F."/>
            <person name="Upadhyaya N.M."/>
            <person name="Sperschneider J."/>
            <person name="Matny O."/>
            <person name="Nguyen-Phuc H."/>
            <person name="Mago R."/>
            <person name="Raley C."/>
            <person name="Miller M.E."/>
            <person name="Silverstein K.A.T."/>
            <person name="Henningsen E."/>
            <person name="Hirsch C.D."/>
            <person name="Visser B."/>
            <person name="Pretorius Z.A."/>
            <person name="Steffenson B.J."/>
            <person name="Schwessinger B."/>
            <person name="Dodds P.N."/>
            <person name="Figueroa M."/>
        </authorList>
    </citation>
    <scope>NUCLEOTIDE SEQUENCE [LARGE SCALE GENOMIC DNA]</scope>
    <source>
        <strain evidence="3">21-0</strain>
    </source>
</reference>
<dbReference type="OrthoDB" id="2497193at2759"/>
<protein>
    <recommendedName>
        <fullName evidence="2">DUF6589 domain-containing protein</fullName>
    </recommendedName>
</protein>
<gene>
    <name evidence="3" type="ORF">PGT21_017273</name>
</gene>
<dbReference type="Pfam" id="PF20231">
    <property type="entry name" value="DUF6589"/>
    <property type="match status" value="1"/>
</dbReference>
<proteinExistence type="predicted"/>